<organism evidence="1 2">
    <name type="scientific">Candidatus Woykebacteria bacterium GWA1_44_8</name>
    <dbReference type="NCBI Taxonomy" id="1802591"/>
    <lineage>
        <taxon>Bacteria</taxon>
        <taxon>Candidatus Woykeibacteriota</taxon>
    </lineage>
</organism>
<dbReference type="SUPFAM" id="SSF48371">
    <property type="entry name" value="ARM repeat"/>
    <property type="match status" value="1"/>
</dbReference>
<dbReference type="PANTHER" id="PTHR41291">
    <property type="entry name" value="DNA ALKYLATION REPAIR PROTEIN"/>
    <property type="match status" value="1"/>
</dbReference>
<dbReference type="Pfam" id="PF08713">
    <property type="entry name" value="DNA_alkylation"/>
    <property type="match status" value="1"/>
</dbReference>
<dbReference type="AlphaFoldDB" id="A0A1G1W4W8"/>
<dbReference type="InterPro" id="IPR014825">
    <property type="entry name" value="DNA_alkylation"/>
</dbReference>
<dbReference type="Gene3D" id="1.25.10.90">
    <property type="match status" value="1"/>
</dbReference>
<proteinExistence type="predicted"/>
<dbReference type="InterPro" id="IPR016024">
    <property type="entry name" value="ARM-type_fold"/>
</dbReference>
<dbReference type="EMBL" id="MHCN01000001">
    <property type="protein sequence ID" value="OGY22673.1"/>
    <property type="molecule type" value="Genomic_DNA"/>
</dbReference>
<protein>
    <submittedName>
        <fullName evidence="1">DNA alkylation repair protein</fullName>
    </submittedName>
</protein>
<sequence>MTAKEIIDKLRSKANPKNVEGMARFGINPENTLGIPIPVLRKTAKEIGKDTAFTKASAVRHILAQELWDSGIHEVKILAAMVDDPKQVTTTQMDSWVKDFDSWDVCDQVCMNLFDRTSVAYDKAKEWAEKEEEFTRRAGFALMACLAWHDKTAPDEKFLEFFPLIRKYSTDERNFVKKAVNWALRQIGKGRPKLLQKAIELAKEIEKIDSKSAKWIAKDAIRELSAKKIKSA</sequence>
<evidence type="ECO:0000313" key="2">
    <source>
        <dbReference type="Proteomes" id="UP000176299"/>
    </source>
</evidence>
<comment type="caution">
    <text evidence="1">The sequence shown here is derived from an EMBL/GenBank/DDBJ whole genome shotgun (WGS) entry which is preliminary data.</text>
</comment>
<reference evidence="1 2" key="1">
    <citation type="journal article" date="2016" name="Nat. Commun.">
        <title>Thousands of microbial genomes shed light on interconnected biogeochemical processes in an aquifer system.</title>
        <authorList>
            <person name="Anantharaman K."/>
            <person name="Brown C.T."/>
            <person name="Hug L.A."/>
            <person name="Sharon I."/>
            <person name="Castelle C.J."/>
            <person name="Probst A.J."/>
            <person name="Thomas B.C."/>
            <person name="Singh A."/>
            <person name="Wilkins M.J."/>
            <person name="Karaoz U."/>
            <person name="Brodie E.L."/>
            <person name="Williams K.H."/>
            <person name="Hubbard S.S."/>
            <person name="Banfield J.F."/>
        </authorList>
    </citation>
    <scope>NUCLEOTIDE SEQUENCE [LARGE SCALE GENOMIC DNA]</scope>
</reference>
<gene>
    <name evidence="1" type="ORF">A2113_02160</name>
</gene>
<accession>A0A1G1W4W8</accession>
<evidence type="ECO:0000313" key="1">
    <source>
        <dbReference type="EMBL" id="OGY22673.1"/>
    </source>
</evidence>
<dbReference type="Proteomes" id="UP000176299">
    <property type="component" value="Unassembled WGS sequence"/>
</dbReference>
<dbReference type="PANTHER" id="PTHR41291:SF1">
    <property type="entry name" value="DNA ALKYLATION REPAIR PROTEIN"/>
    <property type="match status" value="1"/>
</dbReference>
<name>A0A1G1W4W8_9BACT</name>
<dbReference type="STRING" id="1802591.A2113_02160"/>
<dbReference type="CDD" id="cd06561">
    <property type="entry name" value="AlkD_like"/>
    <property type="match status" value="1"/>
</dbReference>